<proteinExistence type="predicted"/>
<evidence type="ECO:0000313" key="2">
    <source>
        <dbReference type="Proteomes" id="UP001207654"/>
    </source>
</evidence>
<name>A0ABT4AMR2_9BACT</name>
<dbReference type="Proteomes" id="UP001207654">
    <property type="component" value="Unassembled WGS sequence"/>
</dbReference>
<dbReference type="RefSeq" id="WP_267541532.1">
    <property type="nucleotide sequence ID" value="NZ_JAPNKA010000001.1"/>
</dbReference>
<evidence type="ECO:0000313" key="1">
    <source>
        <dbReference type="EMBL" id="MCY1082980.1"/>
    </source>
</evidence>
<keyword evidence="2" id="KW-1185">Reference proteome</keyword>
<sequence length="311" mass="35715">MKEHIPHIRVRADNGFLVARDGLILCFFMRHSHGEVAPAVWRALQTYLRAIPPGALSWYVASEGGILPLDGESWEDLRQDMLERPCPVSRIIDLQEHSDQVGGYNFEYYGRRLDAPVFARDENSTSAVSFTLPTGYLLEHGPARVRALALELARELPFSFGYASPVLVAPNYWWYAARGTVRSLRDRYPGLDVYNLEETSRRLGTRARGVYWLTFLGQPLLGQLGGLESLQQRLPFPEMSFQALEGERALITLSEWPDAIDTEQEPIPPQFLVLARLLDPFIYEQDVTGWFFHDDKEGMEDQRRWIRRFCP</sequence>
<dbReference type="EMBL" id="JAPNKA010000001">
    <property type="protein sequence ID" value="MCY1082980.1"/>
    <property type="molecule type" value="Genomic_DNA"/>
</dbReference>
<comment type="caution">
    <text evidence="1">The sequence shown here is derived from an EMBL/GenBank/DDBJ whole genome shotgun (WGS) entry which is preliminary data.</text>
</comment>
<organism evidence="1 2">
    <name type="scientific">Archangium lansingense</name>
    <dbReference type="NCBI Taxonomy" id="2995310"/>
    <lineage>
        <taxon>Bacteria</taxon>
        <taxon>Pseudomonadati</taxon>
        <taxon>Myxococcota</taxon>
        <taxon>Myxococcia</taxon>
        <taxon>Myxococcales</taxon>
        <taxon>Cystobacterineae</taxon>
        <taxon>Archangiaceae</taxon>
        <taxon>Archangium</taxon>
    </lineage>
</organism>
<reference evidence="1 2" key="1">
    <citation type="submission" date="2022-11" db="EMBL/GenBank/DDBJ databases">
        <title>Minimal conservation of predation-associated metabolite biosynthetic gene clusters underscores biosynthetic potential of Myxococcota including descriptions for ten novel species: Archangium lansinium sp. nov., Myxococcus landrumus sp. nov., Nannocystis bai.</title>
        <authorList>
            <person name="Ahearne A."/>
            <person name="Stevens C."/>
            <person name="Phillips K."/>
        </authorList>
    </citation>
    <scope>NUCLEOTIDE SEQUENCE [LARGE SCALE GENOMIC DNA]</scope>
    <source>
        <strain evidence="1 2">MIWBW</strain>
    </source>
</reference>
<accession>A0ABT4AMR2</accession>
<dbReference type="Pfam" id="PF11876">
    <property type="entry name" value="TsiV"/>
    <property type="match status" value="1"/>
</dbReference>
<dbReference type="InterPro" id="IPR021815">
    <property type="entry name" value="TsiV"/>
</dbReference>
<protein>
    <submittedName>
        <fullName evidence="1">DUF3396 domain-containing protein</fullName>
    </submittedName>
</protein>
<gene>
    <name evidence="1" type="ORF">OV287_51870</name>
</gene>